<evidence type="ECO:0000313" key="1">
    <source>
        <dbReference type="EMBL" id="SPS05128.1"/>
    </source>
</evidence>
<dbReference type="AlphaFoldDB" id="A0A2X0QU78"/>
<sequence>MTSMKNLLTNKLNDLFWTDFLFQGNFPEARPLLAHYTTVSAFESIIRNEEIWFSSPLNMNDYEEMRFVVFESMRIFRNSVDIRDACGNSARYSILTNAMERQFNLLNYDHASGIYVFCMTEHESGLDDGILSMWRGYGANGNGIALVIDTAKLVSVDHFPIMLSKVSYLSKTQRLGWINQKLVECTKILSSGEVSDNDLSLVAEMLFDRIKLFSLVTKHPGFSEEKEWRVIYMKDRDNNHLLSEMIDYVINGRGPELKFKYKFKPVAMLDEKNQEDFSLENLVQKLIVGPCISGALTKKAVERMLQKIGKPNLIDKLVASTIPYRSS</sequence>
<dbReference type="Pfam" id="PF11185">
    <property type="entry name" value="DUF2971"/>
    <property type="match status" value="1"/>
</dbReference>
<evidence type="ECO:0008006" key="2">
    <source>
        <dbReference type="Google" id="ProtNLM"/>
    </source>
</evidence>
<name>A0A2X0QU78_9PROT</name>
<protein>
    <recommendedName>
        <fullName evidence="2">DUF2971 domain-containing protein</fullName>
    </recommendedName>
</protein>
<organism evidence="1">
    <name type="scientific">Candidatus Nitrotoga fabula</name>
    <dbReference type="NCBI Taxonomy" id="2182327"/>
    <lineage>
        <taxon>Bacteria</taxon>
        <taxon>Pseudomonadati</taxon>
        <taxon>Pseudomonadota</taxon>
        <taxon>Betaproteobacteria</taxon>
        <taxon>Nitrosomonadales</taxon>
        <taxon>Gallionellaceae</taxon>
        <taxon>Candidatus Nitrotoga</taxon>
    </lineage>
</organism>
<gene>
    <name evidence="1" type="ORF">NITFAB_0717</name>
</gene>
<proteinExistence type="predicted"/>
<dbReference type="InterPro" id="IPR021352">
    <property type="entry name" value="DUF2971"/>
</dbReference>
<dbReference type="EMBL" id="LS423452">
    <property type="protein sequence ID" value="SPS05128.1"/>
    <property type="molecule type" value="Genomic_DNA"/>
</dbReference>
<accession>A0A2X0QU78</accession>
<reference evidence="1" key="1">
    <citation type="submission" date="2018-05" db="EMBL/GenBank/DDBJ databases">
        <authorList>
            <person name="Lanie J.A."/>
            <person name="Ng W.-L."/>
            <person name="Kazmierczak K.M."/>
            <person name="Andrzejewski T.M."/>
            <person name="Davidsen T.M."/>
            <person name="Wayne K.J."/>
            <person name="Tettelin H."/>
            <person name="Glass J.I."/>
            <person name="Rusch D."/>
            <person name="Podicherti R."/>
            <person name="Tsui H.-C.T."/>
            <person name="Winkler M.E."/>
        </authorList>
    </citation>
    <scope>NUCLEOTIDE SEQUENCE</scope>
    <source>
        <strain evidence="1">KNB</strain>
    </source>
</reference>